<dbReference type="Pfam" id="PF12698">
    <property type="entry name" value="ABC2_membrane_3"/>
    <property type="match status" value="1"/>
</dbReference>
<evidence type="ECO:0000259" key="6">
    <source>
        <dbReference type="Pfam" id="PF12698"/>
    </source>
</evidence>
<accession>A0ABT6FK52</accession>
<comment type="caution">
    <text evidence="7">The sequence shown here is derived from an EMBL/GenBank/DDBJ whole genome shotgun (WGS) entry which is preliminary data.</text>
</comment>
<dbReference type="RefSeq" id="WP_277864010.1">
    <property type="nucleotide sequence ID" value="NZ_JARRAG010000002.1"/>
</dbReference>
<keyword evidence="3 5" id="KW-1133">Transmembrane helix</keyword>
<proteinExistence type="predicted"/>
<name>A0ABT6FK52_9BACT</name>
<feature type="transmembrane region" description="Helical" evidence="5">
    <location>
        <begin position="536"/>
        <end position="558"/>
    </location>
</feature>
<keyword evidence="8" id="KW-1185">Reference proteome</keyword>
<evidence type="ECO:0000313" key="8">
    <source>
        <dbReference type="Proteomes" id="UP001216907"/>
    </source>
</evidence>
<feature type="transmembrane region" description="Helical" evidence="5">
    <location>
        <begin position="366"/>
        <end position="384"/>
    </location>
</feature>
<feature type="transmembrane region" description="Helical" evidence="5">
    <location>
        <begin position="222"/>
        <end position="245"/>
    </location>
</feature>
<protein>
    <submittedName>
        <fullName evidence="7">ABC transporter permease</fullName>
    </submittedName>
</protein>
<dbReference type="EMBL" id="JARRAG010000002">
    <property type="protein sequence ID" value="MDG3007738.1"/>
    <property type="molecule type" value="Genomic_DNA"/>
</dbReference>
<feature type="transmembrane region" description="Helical" evidence="5">
    <location>
        <begin position="181"/>
        <end position="202"/>
    </location>
</feature>
<evidence type="ECO:0000256" key="3">
    <source>
        <dbReference type="ARBA" id="ARBA00022989"/>
    </source>
</evidence>
<feature type="transmembrane region" description="Helical" evidence="5">
    <location>
        <begin position="125"/>
        <end position="145"/>
    </location>
</feature>
<feature type="transmembrane region" description="Helical" evidence="5">
    <location>
        <begin position="27"/>
        <end position="47"/>
    </location>
</feature>
<feature type="transmembrane region" description="Helical" evidence="5">
    <location>
        <begin position="410"/>
        <end position="431"/>
    </location>
</feature>
<evidence type="ECO:0000313" key="7">
    <source>
        <dbReference type="EMBL" id="MDG3007738.1"/>
    </source>
</evidence>
<feature type="transmembrane region" description="Helical" evidence="5">
    <location>
        <begin position="325"/>
        <end position="346"/>
    </location>
</feature>
<evidence type="ECO:0000256" key="5">
    <source>
        <dbReference type="SAM" id="Phobius"/>
    </source>
</evidence>
<evidence type="ECO:0000256" key="1">
    <source>
        <dbReference type="ARBA" id="ARBA00004141"/>
    </source>
</evidence>
<keyword evidence="2 5" id="KW-0812">Transmembrane</keyword>
<dbReference type="Proteomes" id="UP001216907">
    <property type="component" value="Unassembled WGS sequence"/>
</dbReference>
<keyword evidence="4 5" id="KW-0472">Membrane</keyword>
<feature type="transmembrane region" description="Helical" evidence="5">
    <location>
        <begin position="443"/>
        <end position="466"/>
    </location>
</feature>
<gene>
    <name evidence="7" type="ORF">PZE19_28585</name>
</gene>
<reference evidence="7 8" key="1">
    <citation type="submission" date="2023-03" db="EMBL/GenBank/DDBJ databases">
        <title>Paludisphaera mucosa sp. nov. a novel planctomycete from northern fen.</title>
        <authorList>
            <person name="Ivanova A."/>
        </authorList>
    </citation>
    <scope>NUCLEOTIDE SEQUENCE [LARGE SCALE GENOMIC DNA]</scope>
    <source>
        <strain evidence="7 8">Pla2</strain>
    </source>
</reference>
<organism evidence="7 8">
    <name type="scientific">Paludisphaera mucosa</name>
    <dbReference type="NCBI Taxonomy" id="3030827"/>
    <lineage>
        <taxon>Bacteria</taxon>
        <taxon>Pseudomonadati</taxon>
        <taxon>Planctomycetota</taxon>
        <taxon>Planctomycetia</taxon>
        <taxon>Isosphaerales</taxon>
        <taxon>Isosphaeraceae</taxon>
        <taxon>Paludisphaera</taxon>
    </lineage>
</organism>
<feature type="transmembrane region" description="Helical" evidence="5">
    <location>
        <begin position="473"/>
        <end position="495"/>
    </location>
</feature>
<feature type="transmembrane region" description="Helical" evidence="5">
    <location>
        <begin position="67"/>
        <end position="93"/>
    </location>
</feature>
<evidence type="ECO:0000256" key="4">
    <source>
        <dbReference type="ARBA" id="ARBA00023136"/>
    </source>
</evidence>
<comment type="subcellular location">
    <subcellularLocation>
        <location evidence="1">Membrane</location>
        <topology evidence="1">Multi-pass membrane protein</topology>
    </subcellularLocation>
</comment>
<evidence type="ECO:0000256" key="2">
    <source>
        <dbReference type="ARBA" id="ARBA00022692"/>
    </source>
</evidence>
<dbReference type="InterPro" id="IPR013525">
    <property type="entry name" value="ABC2_TM"/>
</dbReference>
<dbReference type="PANTHER" id="PTHR43471">
    <property type="entry name" value="ABC TRANSPORTER PERMEASE"/>
    <property type="match status" value="1"/>
</dbReference>
<sequence>MATRRWSGLGPVFAYEWLAASRRWQGYALRSALVLLLLLGLSAVWLGSREVAGEPSVQRMAEVGRGFYAVTTLILLGLVGLAAPAATAGSICLDKARGNLALLFATDLTDAEIVLGKLAARLAPVLGLIACAAPVLGLATLLGGVDPALPIGATLVCLACAVFGCTLALTLSVWGRKTHEVLLATYAFGIFWLLSAPIWMGLNSALPWQIRPDWLPGQLALFPYNPVFLVLGPLSGPTAMVSIGLGTQARFCALGLSTSALLAAVATWRARAVVIHQASRAEAARRAERPPRARRGLLARFLPSPSLDRDPVLWREWHRRRPSRWSVVVWGLYAAFASGFSLWAIVDALGGSGTAGRELGGPIGGAQAAAGLLLLSVSAATSLAEERQRGSLDVLLATPLSTRSIVMGKWWGAFRGVPPLIIGPVLLAAALSTPAGSVLGPFLIVGLMLAYGAAITSLGLALATWLPRMDRAVGLTAGLYVVASIGAVPSAFIFFGDGPDEAGSGLASASPLWGVGFTIAVLADQVGPGREPGRQAAWLAFWIVVYGLIASGLLLATLKTFNRCLGRMDDR</sequence>
<feature type="domain" description="ABC-2 type transporter transmembrane" evidence="6">
    <location>
        <begin position="372"/>
        <end position="550"/>
    </location>
</feature>
<feature type="transmembrane region" description="Helical" evidence="5">
    <location>
        <begin position="151"/>
        <end position="174"/>
    </location>
</feature>